<dbReference type="AlphaFoldDB" id="A0A5C5WVJ0"/>
<evidence type="ECO:0000313" key="3">
    <source>
        <dbReference type="Proteomes" id="UP000316598"/>
    </source>
</evidence>
<feature type="signal peptide" evidence="1">
    <location>
        <begin position="1"/>
        <end position="25"/>
    </location>
</feature>
<proteinExistence type="predicted"/>
<organism evidence="2 3">
    <name type="scientific">Rubripirellula amarantea</name>
    <dbReference type="NCBI Taxonomy" id="2527999"/>
    <lineage>
        <taxon>Bacteria</taxon>
        <taxon>Pseudomonadati</taxon>
        <taxon>Planctomycetota</taxon>
        <taxon>Planctomycetia</taxon>
        <taxon>Pirellulales</taxon>
        <taxon>Pirellulaceae</taxon>
        <taxon>Rubripirellula</taxon>
    </lineage>
</organism>
<dbReference type="Proteomes" id="UP000316598">
    <property type="component" value="Unassembled WGS sequence"/>
</dbReference>
<dbReference type="OrthoDB" id="5764172at2"/>
<evidence type="ECO:0000256" key="1">
    <source>
        <dbReference type="SAM" id="SignalP"/>
    </source>
</evidence>
<name>A0A5C5WVJ0_9BACT</name>
<accession>A0A5C5WVJ0</accession>
<evidence type="ECO:0000313" key="2">
    <source>
        <dbReference type="EMBL" id="TWT54727.1"/>
    </source>
</evidence>
<dbReference type="EMBL" id="SJPI01000001">
    <property type="protein sequence ID" value="TWT54727.1"/>
    <property type="molecule type" value="Genomic_DNA"/>
</dbReference>
<sequence precursor="true">MLRSIPLLMLLTSCFVVAAMSPAFADPATAEKSETVSVFGEVTMQIPADFKRVKPQSMILEHEFQASEGEGDDAKVARVTMMASGGGVQPNIARWKGQFTGGDDAAKKVEVMDAGQWKIHVVDTNGNFSERMGGGPFAGGKVVNRKDYGMTGAILESPTGKLFFVKMIGPQSTVKANRDAFLKMVKSIEKSE</sequence>
<dbReference type="PROSITE" id="PS00430">
    <property type="entry name" value="TONB_DEPENDENT_REC_1"/>
    <property type="match status" value="1"/>
</dbReference>
<dbReference type="RefSeq" id="WP_146514728.1">
    <property type="nucleotide sequence ID" value="NZ_SJPI01000001.1"/>
</dbReference>
<keyword evidence="3" id="KW-1185">Reference proteome</keyword>
<gene>
    <name evidence="2" type="ORF">Pla22_23790</name>
</gene>
<feature type="chain" id="PRO_5022994909" evidence="1">
    <location>
        <begin position="26"/>
        <end position="192"/>
    </location>
</feature>
<dbReference type="InterPro" id="IPR010916">
    <property type="entry name" value="TonB_box_CS"/>
</dbReference>
<keyword evidence="1" id="KW-0732">Signal</keyword>
<protein>
    <submittedName>
        <fullName evidence="2">Uncharacterized protein</fullName>
    </submittedName>
</protein>
<reference evidence="2 3" key="1">
    <citation type="submission" date="2019-02" db="EMBL/GenBank/DDBJ databases">
        <title>Deep-cultivation of Planctomycetes and their phenomic and genomic characterization uncovers novel biology.</title>
        <authorList>
            <person name="Wiegand S."/>
            <person name="Jogler M."/>
            <person name="Boedeker C."/>
            <person name="Pinto D."/>
            <person name="Vollmers J."/>
            <person name="Rivas-Marin E."/>
            <person name="Kohn T."/>
            <person name="Peeters S.H."/>
            <person name="Heuer A."/>
            <person name="Rast P."/>
            <person name="Oberbeckmann S."/>
            <person name="Bunk B."/>
            <person name="Jeske O."/>
            <person name="Meyerdierks A."/>
            <person name="Storesund J.E."/>
            <person name="Kallscheuer N."/>
            <person name="Luecker S."/>
            <person name="Lage O.M."/>
            <person name="Pohl T."/>
            <person name="Merkel B.J."/>
            <person name="Hornburger P."/>
            <person name="Mueller R.-W."/>
            <person name="Bruemmer F."/>
            <person name="Labrenz M."/>
            <person name="Spormann A.M."/>
            <person name="Op Den Camp H."/>
            <person name="Overmann J."/>
            <person name="Amann R."/>
            <person name="Jetten M.S.M."/>
            <person name="Mascher T."/>
            <person name="Medema M.H."/>
            <person name="Devos D.P."/>
            <person name="Kaster A.-K."/>
            <person name="Ovreas L."/>
            <person name="Rohde M."/>
            <person name="Galperin M.Y."/>
            <person name="Jogler C."/>
        </authorList>
    </citation>
    <scope>NUCLEOTIDE SEQUENCE [LARGE SCALE GENOMIC DNA]</scope>
    <source>
        <strain evidence="2 3">Pla22</strain>
    </source>
</reference>
<comment type="caution">
    <text evidence="2">The sequence shown here is derived from an EMBL/GenBank/DDBJ whole genome shotgun (WGS) entry which is preliminary data.</text>
</comment>